<dbReference type="AlphaFoldDB" id="A0A517QBH0"/>
<organism evidence="1 2">
    <name type="scientific">Gimesia panareensis</name>
    <dbReference type="NCBI Taxonomy" id="2527978"/>
    <lineage>
        <taxon>Bacteria</taxon>
        <taxon>Pseudomonadati</taxon>
        <taxon>Planctomycetota</taxon>
        <taxon>Planctomycetia</taxon>
        <taxon>Planctomycetales</taxon>
        <taxon>Planctomycetaceae</taxon>
        <taxon>Gimesia</taxon>
    </lineage>
</organism>
<keyword evidence="2" id="KW-1185">Reference proteome</keyword>
<name>A0A517QBH0_9PLAN</name>
<reference evidence="1 2" key="1">
    <citation type="submission" date="2019-03" db="EMBL/GenBank/DDBJ databases">
        <title>Deep-cultivation of Planctomycetes and their phenomic and genomic characterization uncovers novel biology.</title>
        <authorList>
            <person name="Wiegand S."/>
            <person name="Jogler M."/>
            <person name="Boedeker C."/>
            <person name="Pinto D."/>
            <person name="Vollmers J."/>
            <person name="Rivas-Marin E."/>
            <person name="Kohn T."/>
            <person name="Peeters S.H."/>
            <person name="Heuer A."/>
            <person name="Rast P."/>
            <person name="Oberbeckmann S."/>
            <person name="Bunk B."/>
            <person name="Jeske O."/>
            <person name="Meyerdierks A."/>
            <person name="Storesund J.E."/>
            <person name="Kallscheuer N."/>
            <person name="Luecker S."/>
            <person name="Lage O.M."/>
            <person name="Pohl T."/>
            <person name="Merkel B.J."/>
            <person name="Hornburger P."/>
            <person name="Mueller R.-W."/>
            <person name="Bruemmer F."/>
            <person name="Labrenz M."/>
            <person name="Spormann A.M."/>
            <person name="Op den Camp H."/>
            <person name="Overmann J."/>
            <person name="Amann R."/>
            <person name="Jetten M.S.M."/>
            <person name="Mascher T."/>
            <person name="Medema M.H."/>
            <person name="Devos D.P."/>
            <person name="Kaster A.-K."/>
            <person name="Ovreas L."/>
            <person name="Rohde M."/>
            <person name="Galperin M.Y."/>
            <person name="Jogler C."/>
        </authorList>
    </citation>
    <scope>NUCLEOTIDE SEQUENCE [LARGE SCALE GENOMIC DNA]</scope>
    <source>
        <strain evidence="1 2">Enr10</strain>
    </source>
</reference>
<dbReference type="Proteomes" id="UP000315647">
    <property type="component" value="Chromosome"/>
</dbReference>
<evidence type="ECO:0000313" key="1">
    <source>
        <dbReference type="EMBL" id="QDT28956.1"/>
    </source>
</evidence>
<protein>
    <submittedName>
        <fullName evidence="1">Uncharacterized protein</fullName>
    </submittedName>
</protein>
<dbReference type="EMBL" id="CP037421">
    <property type="protein sequence ID" value="QDT28956.1"/>
    <property type="molecule type" value="Genomic_DNA"/>
</dbReference>
<accession>A0A517QBH0</accession>
<proteinExistence type="predicted"/>
<gene>
    <name evidence="1" type="ORF">Enr10x_43040</name>
</gene>
<sequence length="34" mass="4077">MTVSFIEEPGRTAFKSSHFLKYLYAICYIYKCEH</sequence>
<evidence type="ECO:0000313" key="2">
    <source>
        <dbReference type="Proteomes" id="UP000315647"/>
    </source>
</evidence>